<dbReference type="RefSeq" id="WP_147186189.1">
    <property type="nucleotide sequence ID" value="NZ_CP042382.1"/>
</dbReference>
<dbReference type="InterPro" id="IPR005219">
    <property type="entry name" value="PqiA-like_proteobact"/>
</dbReference>
<name>A0A5B8SXR4_9GAMM</name>
<organism evidence="9 10">
    <name type="scientific">Pistricoccus aurantiacus</name>
    <dbReference type="NCBI Taxonomy" id="1883414"/>
    <lineage>
        <taxon>Bacteria</taxon>
        <taxon>Pseudomonadati</taxon>
        <taxon>Pseudomonadota</taxon>
        <taxon>Gammaproteobacteria</taxon>
        <taxon>Oceanospirillales</taxon>
        <taxon>Halomonadaceae</taxon>
        <taxon>Pistricoccus</taxon>
    </lineage>
</organism>
<comment type="subcellular location">
    <subcellularLocation>
        <location evidence="1">Cell inner membrane</location>
        <topology evidence="1">Multi-pass membrane protein</topology>
    </subcellularLocation>
</comment>
<dbReference type="InterPro" id="IPR007498">
    <property type="entry name" value="PqiA-like"/>
</dbReference>
<dbReference type="OrthoDB" id="9800207at2"/>
<evidence type="ECO:0000256" key="2">
    <source>
        <dbReference type="ARBA" id="ARBA00007555"/>
    </source>
</evidence>
<feature type="transmembrane region" description="Helical" evidence="8">
    <location>
        <begin position="101"/>
        <end position="129"/>
    </location>
</feature>
<dbReference type="NCBIfam" id="TIGR00155">
    <property type="entry name" value="pqiA_fam"/>
    <property type="match status" value="1"/>
</dbReference>
<dbReference type="PANTHER" id="PTHR30462:SF3">
    <property type="entry name" value="INTERMEMBRANE TRANSPORT PROTEIN PQIA"/>
    <property type="match status" value="1"/>
</dbReference>
<dbReference type="PANTHER" id="PTHR30462">
    <property type="entry name" value="INTERMEMBRANE TRANSPORT PROTEIN PQIB-RELATED"/>
    <property type="match status" value="1"/>
</dbReference>
<evidence type="ECO:0000256" key="4">
    <source>
        <dbReference type="ARBA" id="ARBA00022519"/>
    </source>
</evidence>
<comment type="similarity">
    <text evidence="2">Belongs to the PqiA family.</text>
</comment>
<feature type="transmembrane region" description="Helical" evidence="8">
    <location>
        <begin position="177"/>
        <end position="196"/>
    </location>
</feature>
<keyword evidence="7 8" id="KW-0472">Membrane</keyword>
<reference evidence="9 10" key="1">
    <citation type="submission" date="2019-06" db="EMBL/GenBank/DDBJ databases">
        <title>Genome analyses of bacteria isolated from kimchi.</title>
        <authorList>
            <person name="Lee S."/>
            <person name="Ahn S."/>
            <person name="Roh S."/>
        </authorList>
    </citation>
    <scope>NUCLEOTIDE SEQUENCE [LARGE SCALE GENOMIC DNA]</scope>
    <source>
        <strain evidence="9 10">CBA4606</strain>
    </source>
</reference>
<keyword evidence="3" id="KW-1003">Cell membrane</keyword>
<keyword evidence="10" id="KW-1185">Reference proteome</keyword>
<proteinExistence type="inferred from homology"/>
<dbReference type="Proteomes" id="UP000321272">
    <property type="component" value="Chromosome"/>
</dbReference>
<sequence>MASPETRSTRRRLRACHECDWLVALPPLNAGEKADCPRCDHTLVTRHHWPAQRSMALAVSALIALTIAIIFPFVSFDFQGFGDRIELPQTATSLLGFHQPLIAIAVALFVMVLPGVYLLGVIWLHIGLLRGESMAFSCGIARSLAHMNPWMMADVFIIGTLVSLIKMAGLAEIDLDLGFWAFCAFTILLLLTTQSIDADWMWFSLTGEPQAPENCRIGQPAAPQGLAGCPTCGLVNRLDDKGQGHCLRCGEPLHLRYHKSLQRTWALLIAAAIMYIPANVYPIMNTTWLGHTTPSTIITGVVELWESGSYPVAIVILFASITVPVLKLIALSWLCYIAPRSRNMHALGRTRLHRMADVIGRWSMVDIFVVAILGALVNAGNLMTVSPGSAILPFASVVILTMLAAKSFDSRLLWDNPSDIAEFQQISLGTKDTTDA</sequence>
<dbReference type="KEGG" id="paur:FGL86_12280"/>
<feature type="transmembrane region" description="Helical" evidence="8">
    <location>
        <begin position="265"/>
        <end position="284"/>
    </location>
</feature>
<evidence type="ECO:0000256" key="3">
    <source>
        <dbReference type="ARBA" id="ARBA00022475"/>
    </source>
</evidence>
<keyword evidence="4" id="KW-0997">Cell inner membrane</keyword>
<gene>
    <name evidence="9" type="ORF">FGL86_12280</name>
</gene>
<feature type="transmembrane region" description="Helical" evidence="8">
    <location>
        <begin position="358"/>
        <end position="379"/>
    </location>
</feature>
<dbReference type="Pfam" id="PF04403">
    <property type="entry name" value="PqiA"/>
    <property type="match status" value="2"/>
</dbReference>
<feature type="transmembrane region" description="Helical" evidence="8">
    <location>
        <begin position="312"/>
        <end position="337"/>
    </location>
</feature>
<protein>
    <submittedName>
        <fullName evidence="9">Paraquat-inducible protein A</fullName>
    </submittedName>
</protein>
<feature type="transmembrane region" description="Helical" evidence="8">
    <location>
        <begin position="385"/>
        <end position="405"/>
    </location>
</feature>
<evidence type="ECO:0000256" key="7">
    <source>
        <dbReference type="ARBA" id="ARBA00023136"/>
    </source>
</evidence>
<evidence type="ECO:0000313" key="10">
    <source>
        <dbReference type="Proteomes" id="UP000321272"/>
    </source>
</evidence>
<evidence type="ECO:0000256" key="1">
    <source>
        <dbReference type="ARBA" id="ARBA00004429"/>
    </source>
</evidence>
<feature type="transmembrane region" description="Helical" evidence="8">
    <location>
        <begin position="55"/>
        <end position="74"/>
    </location>
</feature>
<dbReference type="AlphaFoldDB" id="A0A5B8SXR4"/>
<evidence type="ECO:0000256" key="5">
    <source>
        <dbReference type="ARBA" id="ARBA00022692"/>
    </source>
</evidence>
<dbReference type="InterPro" id="IPR051800">
    <property type="entry name" value="PqiA-PqiB_transport"/>
</dbReference>
<evidence type="ECO:0000313" key="9">
    <source>
        <dbReference type="EMBL" id="QEA40927.1"/>
    </source>
</evidence>
<evidence type="ECO:0000256" key="8">
    <source>
        <dbReference type="SAM" id="Phobius"/>
    </source>
</evidence>
<dbReference type="EMBL" id="CP042382">
    <property type="protein sequence ID" value="QEA40927.1"/>
    <property type="molecule type" value="Genomic_DNA"/>
</dbReference>
<accession>A0A5B8SXR4</accession>
<evidence type="ECO:0000256" key="6">
    <source>
        <dbReference type="ARBA" id="ARBA00022989"/>
    </source>
</evidence>
<keyword evidence="5 8" id="KW-0812">Transmembrane</keyword>
<dbReference type="GO" id="GO:0005886">
    <property type="term" value="C:plasma membrane"/>
    <property type="evidence" value="ECO:0007669"/>
    <property type="project" value="UniProtKB-SubCell"/>
</dbReference>
<feature type="transmembrane region" description="Helical" evidence="8">
    <location>
        <begin position="150"/>
        <end position="171"/>
    </location>
</feature>
<keyword evidence="6 8" id="KW-1133">Transmembrane helix</keyword>